<dbReference type="Pfam" id="PF13480">
    <property type="entry name" value="Acetyltransf_6"/>
    <property type="match status" value="1"/>
</dbReference>
<dbReference type="GeneID" id="93799651"/>
<protein>
    <recommendedName>
        <fullName evidence="1">BioF2-like acetyltransferase domain-containing protein</fullName>
    </recommendedName>
</protein>
<dbReference type="SUPFAM" id="SSF55729">
    <property type="entry name" value="Acyl-CoA N-acyltransferases (Nat)"/>
    <property type="match status" value="1"/>
</dbReference>
<dbReference type="RefSeq" id="WP_017977903.1">
    <property type="nucleotide sequence ID" value="NZ_LQCK02000008.1"/>
</dbReference>
<dbReference type="STRING" id="621456.BJP26_16000"/>
<evidence type="ECO:0000313" key="3">
    <source>
        <dbReference type="Proteomes" id="UP000078460"/>
    </source>
</evidence>
<dbReference type="EMBL" id="LQCK02000008">
    <property type="protein sequence ID" value="KZB95932.1"/>
    <property type="molecule type" value="Genomic_DNA"/>
</dbReference>
<dbReference type="KEGG" id="smy:BJP26_16000"/>
<evidence type="ECO:0000259" key="1">
    <source>
        <dbReference type="Pfam" id="PF13480"/>
    </source>
</evidence>
<reference evidence="2" key="1">
    <citation type="submission" date="2016-03" db="EMBL/GenBank/DDBJ databases">
        <title>Sphingomonas melonis TY, whole genome shotgun sequencing.</title>
        <authorList>
            <person name="Wang H."/>
            <person name="Zhu P."/>
        </authorList>
    </citation>
    <scope>NUCLEOTIDE SEQUENCE [LARGE SCALE GENOMIC DNA]</scope>
    <source>
        <strain evidence="2">TY</strain>
    </source>
</reference>
<dbReference type="Proteomes" id="UP000078460">
    <property type="component" value="Unassembled WGS sequence"/>
</dbReference>
<sequence>MRLSTFERLPPAARARIDDGLSVAIDAVATRAPSTHGFLRYGWYAAALDAYGGRARTLVVEEEGRPALALPFVGIGPGFARAAAVPGSYWPFRSFPLAADAGEAVLRVALATLACAVTLLRIGPVYDDDAAVMPLIAAARAQGWAVLDRFVADSWLLDMAARQQEGAWPRGSTLRKNRFHEKHLASHGVPDWRFLSGADWPAAFDDLAAVEQASWIASRTDGRDAKFTRPGHGAFWRAAAQDPVLAQRMRAALLTIDGTPAAFSFDLDAGALTYAIANSYDPAYAKHSPGKLLYYRNLVQAQTRGITRVDWGAGDSGYKQVIGADRGPAIRDWVLVRPGMPALVGRLAAGAWRRSGQ</sequence>
<comment type="caution">
    <text evidence="2">The sequence shown here is derived from an EMBL/GenBank/DDBJ whole genome shotgun (WGS) entry which is preliminary data.</text>
</comment>
<name>A0A175Y555_9SPHN</name>
<proteinExistence type="predicted"/>
<dbReference type="InterPro" id="IPR038740">
    <property type="entry name" value="BioF2-like_GNAT_dom"/>
</dbReference>
<dbReference type="OrthoDB" id="7402898at2"/>
<dbReference type="InterPro" id="IPR016181">
    <property type="entry name" value="Acyl_CoA_acyltransferase"/>
</dbReference>
<gene>
    <name evidence="2" type="ORF">AVM11_15565</name>
</gene>
<keyword evidence="3" id="KW-1185">Reference proteome</keyword>
<evidence type="ECO:0000313" key="2">
    <source>
        <dbReference type="EMBL" id="KZB95932.1"/>
    </source>
</evidence>
<feature type="domain" description="BioF2-like acetyltransferase" evidence="1">
    <location>
        <begin position="180"/>
        <end position="320"/>
    </location>
</feature>
<dbReference type="AlphaFoldDB" id="A0A175Y555"/>
<organism evidence="2 3">
    <name type="scientific">Sphingomonas melonis TY</name>
    <dbReference type="NCBI Taxonomy" id="621456"/>
    <lineage>
        <taxon>Bacteria</taxon>
        <taxon>Pseudomonadati</taxon>
        <taxon>Pseudomonadota</taxon>
        <taxon>Alphaproteobacteria</taxon>
        <taxon>Sphingomonadales</taxon>
        <taxon>Sphingomonadaceae</taxon>
        <taxon>Sphingomonas</taxon>
    </lineage>
</organism>
<accession>A0A175Y555</accession>